<gene>
    <name evidence="5" type="ORF">SAMN05216418_2951</name>
</gene>
<dbReference type="PANTHER" id="PTHR38445">
    <property type="entry name" value="HTH-TYPE TRANSCRIPTIONAL REPRESSOR YTRA"/>
    <property type="match status" value="1"/>
</dbReference>
<proteinExistence type="predicted"/>
<dbReference type="GO" id="GO:0003677">
    <property type="term" value="F:DNA binding"/>
    <property type="evidence" value="ECO:0007669"/>
    <property type="project" value="UniProtKB-KW"/>
</dbReference>
<dbReference type="Gene3D" id="1.10.10.10">
    <property type="entry name" value="Winged helix-like DNA-binding domain superfamily/Winged helix DNA-binding domain"/>
    <property type="match status" value="1"/>
</dbReference>
<dbReference type="PANTHER" id="PTHR38445:SF9">
    <property type="entry name" value="HTH-TYPE TRANSCRIPTIONAL REPRESSOR YTRA"/>
    <property type="match status" value="1"/>
</dbReference>
<evidence type="ECO:0000313" key="6">
    <source>
        <dbReference type="Proteomes" id="UP000183203"/>
    </source>
</evidence>
<evidence type="ECO:0000256" key="3">
    <source>
        <dbReference type="ARBA" id="ARBA00023163"/>
    </source>
</evidence>
<dbReference type="RefSeq" id="WP_058233072.1">
    <property type="nucleotide sequence ID" value="NZ_FMYG01000006.1"/>
</dbReference>
<dbReference type="InterPro" id="IPR000524">
    <property type="entry name" value="Tscrpt_reg_HTH_GntR"/>
</dbReference>
<dbReference type="InterPro" id="IPR036390">
    <property type="entry name" value="WH_DNA-bd_sf"/>
</dbReference>
<dbReference type="SUPFAM" id="SSF46785">
    <property type="entry name" value="Winged helix' DNA-binding domain"/>
    <property type="match status" value="1"/>
</dbReference>
<dbReference type="CDD" id="cd07377">
    <property type="entry name" value="WHTH_GntR"/>
    <property type="match status" value="1"/>
</dbReference>
<organism evidence="5 6">
    <name type="scientific">Microbacterium enclense</name>
    <dbReference type="NCBI Taxonomy" id="993073"/>
    <lineage>
        <taxon>Bacteria</taxon>
        <taxon>Bacillati</taxon>
        <taxon>Actinomycetota</taxon>
        <taxon>Actinomycetes</taxon>
        <taxon>Micrococcales</taxon>
        <taxon>Microbacteriaceae</taxon>
        <taxon>Microbacterium</taxon>
    </lineage>
</organism>
<dbReference type="SMART" id="SM00345">
    <property type="entry name" value="HTH_GNTR"/>
    <property type="match status" value="1"/>
</dbReference>
<evidence type="ECO:0000256" key="2">
    <source>
        <dbReference type="ARBA" id="ARBA00023125"/>
    </source>
</evidence>
<name>A0A1G6P4J9_9MICO</name>
<dbReference type="STRING" id="993073.AS029_13350"/>
<dbReference type="AlphaFoldDB" id="A0A1G6P4J9"/>
<keyword evidence="3" id="KW-0804">Transcription</keyword>
<evidence type="ECO:0000313" key="5">
    <source>
        <dbReference type="EMBL" id="SDC74426.1"/>
    </source>
</evidence>
<sequence>MDFALDAASPTPPYEQVRAQVIAAIDDGSLVAGTRLPPVRTLAAELNLAANTVARAYRELEEAGYVETRGRAGTIVRGGDAASSRAAAAAEAYAETVRRLGVSAEDAVALVKAALGER</sequence>
<protein>
    <submittedName>
        <fullName evidence="5">DNA-binding transcriptional regulator YhcF, GntR family</fullName>
    </submittedName>
</protein>
<evidence type="ECO:0000259" key="4">
    <source>
        <dbReference type="PROSITE" id="PS50949"/>
    </source>
</evidence>
<keyword evidence="2 5" id="KW-0238">DNA-binding</keyword>
<dbReference type="InterPro" id="IPR036388">
    <property type="entry name" value="WH-like_DNA-bd_sf"/>
</dbReference>
<dbReference type="GO" id="GO:0003700">
    <property type="term" value="F:DNA-binding transcription factor activity"/>
    <property type="evidence" value="ECO:0007669"/>
    <property type="project" value="InterPro"/>
</dbReference>
<dbReference type="PROSITE" id="PS50949">
    <property type="entry name" value="HTH_GNTR"/>
    <property type="match status" value="1"/>
</dbReference>
<dbReference type="OrthoDB" id="4307011at2"/>
<reference evidence="5 6" key="1">
    <citation type="submission" date="2016-09" db="EMBL/GenBank/DDBJ databases">
        <authorList>
            <person name="Capua I."/>
            <person name="De Benedictis P."/>
            <person name="Joannis T."/>
            <person name="Lombin L.H."/>
            <person name="Cattoli G."/>
        </authorList>
    </citation>
    <scope>NUCLEOTIDE SEQUENCE [LARGE SCALE GENOMIC DNA]</scope>
    <source>
        <strain evidence="5 6">NIO-1002</strain>
    </source>
</reference>
<evidence type="ECO:0000256" key="1">
    <source>
        <dbReference type="ARBA" id="ARBA00023015"/>
    </source>
</evidence>
<keyword evidence="1" id="KW-0805">Transcription regulation</keyword>
<dbReference type="Proteomes" id="UP000183203">
    <property type="component" value="Unassembled WGS sequence"/>
</dbReference>
<dbReference type="Pfam" id="PF00392">
    <property type="entry name" value="GntR"/>
    <property type="match status" value="1"/>
</dbReference>
<dbReference type="EMBL" id="FMYG01000006">
    <property type="protein sequence ID" value="SDC74426.1"/>
    <property type="molecule type" value="Genomic_DNA"/>
</dbReference>
<feature type="domain" description="HTH gntR-type" evidence="4">
    <location>
        <begin position="11"/>
        <end position="79"/>
    </location>
</feature>
<accession>A0A1G6P4J9</accession>